<keyword evidence="1" id="KW-0472">Membrane</keyword>
<keyword evidence="3" id="KW-1185">Reference proteome</keyword>
<dbReference type="RefSeq" id="WP_343165649.1">
    <property type="nucleotide sequence ID" value="NZ_JBHRSV010000007.1"/>
</dbReference>
<evidence type="ECO:0000313" key="2">
    <source>
        <dbReference type="EMBL" id="MFC2925711.1"/>
    </source>
</evidence>
<gene>
    <name evidence="2" type="ORF">ACFOOR_06300</name>
</gene>
<dbReference type="Proteomes" id="UP001595379">
    <property type="component" value="Unassembled WGS sequence"/>
</dbReference>
<keyword evidence="1" id="KW-1133">Transmembrane helix</keyword>
<reference evidence="3" key="1">
    <citation type="journal article" date="2019" name="Int. J. Syst. Evol. Microbiol.">
        <title>The Global Catalogue of Microorganisms (GCM) 10K type strain sequencing project: providing services to taxonomists for standard genome sequencing and annotation.</title>
        <authorList>
            <consortium name="The Broad Institute Genomics Platform"/>
            <consortium name="The Broad Institute Genome Sequencing Center for Infectious Disease"/>
            <person name="Wu L."/>
            <person name="Ma J."/>
        </authorList>
    </citation>
    <scope>NUCLEOTIDE SEQUENCE [LARGE SCALE GENOMIC DNA]</scope>
    <source>
        <strain evidence="3">KCTC 52487</strain>
    </source>
</reference>
<sequence length="82" mass="9200">MRLVLGLAQITIAVLLVIQNVRGFAMMTIMVPLEQWIVQMWLSQFISFSIAIVMMAGGVYLIRDFGLFGRLRPASTQTGDPR</sequence>
<protein>
    <submittedName>
        <fullName evidence="2">Uncharacterized protein</fullName>
    </submittedName>
</protein>
<keyword evidence="1" id="KW-0812">Transmembrane</keyword>
<evidence type="ECO:0000313" key="3">
    <source>
        <dbReference type="Proteomes" id="UP001595379"/>
    </source>
</evidence>
<proteinExistence type="predicted"/>
<accession>A0ABV6ZW50</accession>
<feature type="transmembrane region" description="Helical" evidence="1">
    <location>
        <begin position="39"/>
        <end position="62"/>
    </location>
</feature>
<evidence type="ECO:0000256" key="1">
    <source>
        <dbReference type="SAM" id="Phobius"/>
    </source>
</evidence>
<dbReference type="EMBL" id="JBHRSV010000007">
    <property type="protein sequence ID" value="MFC2925711.1"/>
    <property type="molecule type" value="Genomic_DNA"/>
</dbReference>
<organism evidence="2 3">
    <name type="scientific">Hyphobacterium vulgare</name>
    <dbReference type="NCBI Taxonomy" id="1736751"/>
    <lineage>
        <taxon>Bacteria</taxon>
        <taxon>Pseudomonadati</taxon>
        <taxon>Pseudomonadota</taxon>
        <taxon>Alphaproteobacteria</taxon>
        <taxon>Maricaulales</taxon>
        <taxon>Maricaulaceae</taxon>
        <taxon>Hyphobacterium</taxon>
    </lineage>
</organism>
<comment type="caution">
    <text evidence="2">The sequence shown here is derived from an EMBL/GenBank/DDBJ whole genome shotgun (WGS) entry which is preliminary data.</text>
</comment>
<name>A0ABV6ZW50_9PROT</name>